<dbReference type="EMBL" id="LAXI01000002">
    <property type="protein sequence ID" value="KRS19022.1"/>
    <property type="molecule type" value="Genomic_DNA"/>
</dbReference>
<keyword evidence="2" id="KW-0560">Oxidoreductase</keyword>
<comment type="similarity">
    <text evidence="1">Belongs to the NAD(P)-dependent epimerase/dehydratase family.</text>
</comment>
<evidence type="ECO:0000256" key="2">
    <source>
        <dbReference type="ARBA" id="ARBA00023002"/>
    </source>
</evidence>
<evidence type="ECO:0000313" key="6">
    <source>
        <dbReference type="EMBL" id="QEW26038.1"/>
    </source>
</evidence>
<reference evidence="5 7" key="1">
    <citation type="submission" date="2015-04" db="EMBL/GenBank/DDBJ databases">
        <title>The draft genome sequence of Roseovarius indicus B108T.</title>
        <authorList>
            <person name="Li G."/>
            <person name="Lai Q."/>
            <person name="Shao Z."/>
            <person name="Yan P."/>
        </authorList>
    </citation>
    <scope>NUCLEOTIDE SEQUENCE [LARGE SCALE GENOMIC DNA]</scope>
    <source>
        <strain evidence="5 7">B108</strain>
    </source>
</reference>
<dbReference type="Proteomes" id="UP000325785">
    <property type="component" value="Chromosome"/>
</dbReference>
<dbReference type="Pfam" id="PF01370">
    <property type="entry name" value="Epimerase"/>
    <property type="match status" value="1"/>
</dbReference>
<dbReference type="GO" id="GO:0008460">
    <property type="term" value="F:dTDP-glucose 4,6-dehydratase activity"/>
    <property type="evidence" value="ECO:0007669"/>
    <property type="project" value="UniProtKB-EC"/>
</dbReference>
<evidence type="ECO:0000256" key="3">
    <source>
        <dbReference type="ARBA" id="ARBA00023027"/>
    </source>
</evidence>
<dbReference type="EMBL" id="CP031598">
    <property type="protein sequence ID" value="QEW26038.1"/>
    <property type="molecule type" value="Genomic_DNA"/>
</dbReference>
<organism evidence="5 7">
    <name type="scientific">Roseovarius indicus</name>
    <dbReference type="NCBI Taxonomy" id="540747"/>
    <lineage>
        <taxon>Bacteria</taxon>
        <taxon>Pseudomonadati</taxon>
        <taxon>Pseudomonadota</taxon>
        <taxon>Alphaproteobacteria</taxon>
        <taxon>Rhodobacterales</taxon>
        <taxon>Roseobacteraceae</taxon>
        <taxon>Roseovarius</taxon>
    </lineage>
</organism>
<dbReference type="GO" id="GO:0016491">
    <property type="term" value="F:oxidoreductase activity"/>
    <property type="evidence" value="ECO:0007669"/>
    <property type="project" value="UniProtKB-KW"/>
</dbReference>
<dbReference type="PANTHER" id="PTHR43103">
    <property type="entry name" value="NUCLEOSIDE-DIPHOSPHATE-SUGAR EPIMERASE"/>
    <property type="match status" value="1"/>
</dbReference>
<dbReference type="InterPro" id="IPR001509">
    <property type="entry name" value="Epimerase_deHydtase"/>
</dbReference>
<accession>A0A0T5PDN0</accession>
<dbReference type="PATRIC" id="fig|540747.5.peg.2568"/>
<name>A0A0T5PDN0_9RHOB</name>
<evidence type="ECO:0000256" key="1">
    <source>
        <dbReference type="ARBA" id="ARBA00007637"/>
    </source>
</evidence>
<keyword evidence="3" id="KW-0520">NAD</keyword>
<proteinExistence type="inferred from homology"/>
<evidence type="ECO:0000313" key="7">
    <source>
        <dbReference type="Proteomes" id="UP000051401"/>
    </source>
</evidence>
<dbReference type="OrthoDB" id="8770295at2"/>
<protein>
    <submittedName>
        <fullName evidence="5">NAD-dependent dehydratase</fullName>
    </submittedName>
    <submittedName>
        <fullName evidence="6">dTDP-glucose 4,6-dehydratase</fullName>
        <ecNumber evidence="6">4.2.1.46</ecNumber>
    </submittedName>
</protein>
<reference evidence="6 8" key="2">
    <citation type="submission" date="2018-08" db="EMBL/GenBank/DDBJ databases">
        <title>Genetic Globetrotter - A new plasmid hitch-hiking vast phylogenetic and geographic distances.</title>
        <authorList>
            <person name="Vollmers J."/>
            <person name="Petersen J."/>
        </authorList>
    </citation>
    <scope>NUCLEOTIDE SEQUENCE [LARGE SCALE GENOMIC DNA]</scope>
    <source>
        <strain evidence="6 8">DSM 26383</strain>
    </source>
</reference>
<dbReference type="PANTHER" id="PTHR43103:SF5">
    <property type="entry name" value="4-EPIMERASE, PUTATIVE (AFU_ORTHOLOGUE AFUA_7G00360)-RELATED"/>
    <property type="match status" value="1"/>
</dbReference>
<keyword evidence="7" id="KW-1185">Reference proteome</keyword>
<dbReference type="Proteomes" id="UP000051401">
    <property type="component" value="Unassembled WGS sequence"/>
</dbReference>
<sequence length="266" mass="29490">MRKTQRLLMTGAAGTIGQQIREGLADYAKTVRLSDVADLGEPGAHEEIVTCDLTDADAVRETVKGCDAILHFGGISTENRADLIHPVNIDGTYHLYEAARKEGARRILFASSNHVIGFHSRETRLTASSPIRPDSNYGVSKAYGEALASMYWDKYGIETLILRIGSCFPEPKDRRMMATWMSSADMLRLIGVMLEVPRLGCPIVYGVSDNEESWWDNSETAYLGWKPRDSSARFAHLFADDPAQDPDDPEVIYQGGKFAKAGHFED</sequence>
<dbReference type="Gene3D" id="3.40.50.720">
    <property type="entry name" value="NAD(P)-binding Rossmann-like Domain"/>
    <property type="match status" value="1"/>
</dbReference>
<dbReference type="RefSeq" id="WP_057813870.1">
    <property type="nucleotide sequence ID" value="NZ_CP031598.1"/>
</dbReference>
<evidence type="ECO:0000313" key="8">
    <source>
        <dbReference type="Proteomes" id="UP000325785"/>
    </source>
</evidence>
<keyword evidence="6" id="KW-0456">Lyase</keyword>
<evidence type="ECO:0000259" key="4">
    <source>
        <dbReference type="Pfam" id="PF01370"/>
    </source>
</evidence>
<dbReference type="STRING" id="540747.SAMN04488031_103245"/>
<dbReference type="EC" id="4.2.1.46" evidence="6"/>
<gene>
    <name evidence="6" type="primary">rmlB</name>
    <name evidence="6" type="ORF">RIdsm_01832</name>
    <name evidence="5" type="ORF">XM52_04960</name>
</gene>
<dbReference type="KEGG" id="rid:RIdsm_01832"/>
<dbReference type="AlphaFoldDB" id="A0A0T5PDN0"/>
<dbReference type="InterPro" id="IPR036291">
    <property type="entry name" value="NAD(P)-bd_dom_sf"/>
</dbReference>
<dbReference type="SUPFAM" id="SSF51735">
    <property type="entry name" value="NAD(P)-binding Rossmann-fold domains"/>
    <property type="match status" value="1"/>
</dbReference>
<feature type="domain" description="NAD-dependent epimerase/dehydratase" evidence="4">
    <location>
        <begin position="8"/>
        <end position="182"/>
    </location>
</feature>
<evidence type="ECO:0000313" key="5">
    <source>
        <dbReference type="EMBL" id="KRS19022.1"/>
    </source>
</evidence>